<sequence length="255" mass="27335">MMTDATDDVIAMIAAIVQRDVERHAQQQSTQHRAMPMVTLTYAQSLDGSIAAQRGTPTLLSGPASMTMTHRLRTLHDGILVGIGTILADNPSLNTRLVDGPSPQPVVLDSALRCPLDIKLFTLPTCRPPILLYIANDNDDDLANRRRALEAAGATVILCESLVSDESGTKLRAHGIQSLMVEGGAAVIQACLAAHAADPSQHVISRVILTLAPTFIGGLHAVHRPVASTPDAQFPRLRDVKYLPLDEDLIVIGRL</sequence>
<dbReference type="SUPFAM" id="SSF53597">
    <property type="entry name" value="Dihydrofolate reductase-like"/>
    <property type="match status" value="1"/>
</dbReference>
<dbReference type="GO" id="GO:0008703">
    <property type="term" value="F:5-amino-6-(5-phosphoribosylamino)uracil reductase activity"/>
    <property type="evidence" value="ECO:0007669"/>
    <property type="project" value="InterPro"/>
</dbReference>
<proteinExistence type="predicted"/>
<gene>
    <name evidence="5" type="ORF">P43SY_002720</name>
</gene>
<dbReference type="Proteomes" id="UP001209570">
    <property type="component" value="Unassembled WGS sequence"/>
</dbReference>
<dbReference type="PANTHER" id="PTHR38011">
    <property type="entry name" value="DIHYDROFOLATE REDUCTASE FAMILY PROTEIN (AFU_ORTHOLOGUE AFUA_8G06820)"/>
    <property type="match status" value="1"/>
</dbReference>
<dbReference type="InterPro" id="IPR024072">
    <property type="entry name" value="DHFR-like_dom_sf"/>
</dbReference>
<keyword evidence="3" id="KW-0560">Oxidoreductase</keyword>
<evidence type="ECO:0000313" key="5">
    <source>
        <dbReference type="EMBL" id="KAJ0410388.1"/>
    </source>
</evidence>
<comment type="caution">
    <text evidence="5">The sequence shown here is derived from an EMBL/GenBank/DDBJ whole genome shotgun (WGS) entry which is preliminary data.</text>
</comment>
<evidence type="ECO:0000256" key="2">
    <source>
        <dbReference type="ARBA" id="ARBA00022857"/>
    </source>
</evidence>
<dbReference type="Pfam" id="PF01872">
    <property type="entry name" value="RibD_C"/>
    <property type="match status" value="1"/>
</dbReference>
<organism evidence="5 6">
    <name type="scientific">Pythium insidiosum</name>
    <name type="common">Pythiosis disease agent</name>
    <dbReference type="NCBI Taxonomy" id="114742"/>
    <lineage>
        <taxon>Eukaryota</taxon>
        <taxon>Sar</taxon>
        <taxon>Stramenopiles</taxon>
        <taxon>Oomycota</taxon>
        <taxon>Peronosporomycetes</taxon>
        <taxon>Pythiales</taxon>
        <taxon>Pythiaceae</taxon>
        <taxon>Pythium</taxon>
    </lineage>
</organism>
<reference evidence="5" key="1">
    <citation type="submission" date="2021-12" db="EMBL/GenBank/DDBJ databases">
        <title>Prjna785345.</title>
        <authorList>
            <person name="Rujirawat T."/>
            <person name="Krajaejun T."/>
        </authorList>
    </citation>
    <scope>NUCLEOTIDE SEQUENCE</scope>
    <source>
        <strain evidence="5">Pi057C3</strain>
    </source>
</reference>
<feature type="domain" description="Bacterial bifunctional deaminase-reductase C-terminal" evidence="4">
    <location>
        <begin position="36"/>
        <end position="250"/>
    </location>
</feature>
<evidence type="ECO:0000259" key="4">
    <source>
        <dbReference type="Pfam" id="PF01872"/>
    </source>
</evidence>
<dbReference type="EMBL" id="JAKCXM010000001">
    <property type="protein sequence ID" value="KAJ0410388.1"/>
    <property type="molecule type" value="Genomic_DNA"/>
</dbReference>
<protein>
    <recommendedName>
        <fullName evidence="4">Bacterial bifunctional deaminase-reductase C-terminal domain-containing protein</fullName>
    </recommendedName>
</protein>
<dbReference type="InterPro" id="IPR002734">
    <property type="entry name" value="RibDG_C"/>
</dbReference>
<evidence type="ECO:0000256" key="1">
    <source>
        <dbReference type="ARBA" id="ARBA00005104"/>
    </source>
</evidence>
<dbReference type="GO" id="GO:0009231">
    <property type="term" value="P:riboflavin biosynthetic process"/>
    <property type="evidence" value="ECO:0007669"/>
    <property type="project" value="InterPro"/>
</dbReference>
<keyword evidence="6" id="KW-1185">Reference proteome</keyword>
<comment type="pathway">
    <text evidence="1">Cofactor biosynthesis; riboflavin biosynthesis.</text>
</comment>
<dbReference type="PANTHER" id="PTHR38011:SF7">
    <property type="entry name" value="2,5-DIAMINO-6-RIBOSYLAMINO-4(3H)-PYRIMIDINONE 5'-PHOSPHATE REDUCTASE"/>
    <property type="match status" value="1"/>
</dbReference>
<evidence type="ECO:0000256" key="3">
    <source>
        <dbReference type="ARBA" id="ARBA00023002"/>
    </source>
</evidence>
<dbReference type="Gene3D" id="3.40.430.10">
    <property type="entry name" value="Dihydrofolate Reductase, subunit A"/>
    <property type="match status" value="1"/>
</dbReference>
<evidence type="ECO:0000313" key="6">
    <source>
        <dbReference type="Proteomes" id="UP001209570"/>
    </source>
</evidence>
<name>A0AAD5MCH4_PYTIN</name>
<accession>A0AAD5MCH4</accession>
<keyword evidence="2" id="KW-0521">NADP</keyword>
<dbReference type="AlphaFoldDB" id="A0AAD5MCH4"/>
<dbReference type="InterPro" id="IPR050765">
    <property type="entry name" value="Riboflavin_Biosynth_HTPR"/>
</dbReference>